<dbReference type="InterPro" id="IPR034660">
    <property type="entry name" value="DinB/YfiT-like"/>
</dbReference>
<dbReference type="OrthoDB" id="4295522at2"/>
<dbReference type="AlphaFoldDB" id="A0A0U2Q8Y6"/>
<dbReference type="Pfam" id="PF12867">
    <property type="entry name" value="DinB_2"/>
    <property type="match status" value="1"/>
</dbReference>
<protein>
    <recommendedName>
        <fullName evidence="1">DinB-like domain-containing protein</fullName>
    </recommendedName>
</protein>
<evidence type="ECO:0000313" key="2">
    <source>
        <dbReference type="EMBL" id="ALS75398.1"/>
    </source>
</evidence>
<sequence length="153" mass="17493">MNEEIMFRQWKTWRGMIIKLVDKMSEEEADQMPTPFRNSIRWNAGHLATGIDSFVSKSLGTEPFLPQRYKELFASGTSPQNWEGEVPSLEELKQVLRDQPDQIERVTAGKLDSKLLEPFLGMETLGEVLAFMISHDALHLGTMSAIRKTIKIQ</sequence>
<dbReference type="RefSeq" id="WP_058382105.1">
    <property type="nucleotide sequence ID" value="NZ_CP013659.2"/>
</dbReference>
<reference evidence="2" key="1">
    <citation type="submission" date="2016-01" db="EMBL/GenBank/DDBJ databases">
        <title>Complete genome of Planococcus rifietoensis type strain M8.</title>
        <authorList>
            <person name="See-Too W.S."/>
        </authorList>
    </citation>
    <scope>NUCLEOTIDE SEQUENCE [LARGE SCALE GENOMIC DNA]</scope>
    <source>
        <strain evidence="2">M8</strain>
    </source>
</reference>
<dbReference type="Proteomes" id="UP000067683">
    <property type="component" value="Chromosome"/>
</dbReference>
<gene>
    <name evidence="2" type="ORF">AUC31_09260</name>
</gene>
<dbReference type="SUPFAM" id="SSF109854">
    <property type="entry name" value="DinB/YfiT-like putative metalloenzymes"/>
    <property type="match status" value="1"/>
</dbReference>
<organism evidence="2 3">
    <name type="scientific">Planococcus rifietoensis</name>
    <dbReference type="NCBI Taxonomy" id="200991"/>
    <lineage>
        <taxon>Bacteria</taxon>
        <taxon>Bacillati</taxon>
        <taxon>Bacillota</taxon>
        <taxon>Bacilli</taxon>
        <taxon>Bacillales</taxon>
        <taxon>Caryophanaceae</taxon>
        <taxon>Planococcus</taxon>
    </lineage>
</organism>
<accession>A0A0U2Q8Y6</accession>
<dbReference type="EMBL" id="CP013659">
    <property type="protein sequence ID" value="ALS75398.1"/>
    <property type="molecule type" value="Genomic_DNA"/>
</dbReference>
<dbReference type="Gene3D" id="1.20.120.450">
    <property type="entry name" value="dinb family like domain"/>
    <property type="match status" value="1"/>
</dbReference>
<dbReference type="STRING" id="200991.AUC31_09260"/>
<name>A0A0U2Q8Y6_9BACL</name>
<feature type="domain" description="DinB-like" evidence="1">
    <location>
        <begin position="13"/>
        <end position="143"/>
    </location>
</feature>
<evidence type="ECO:0000259" key="1">
    <source>
        <dbReference type="Pfam" id="PF12867"/>
    </source>
</evidence>
<dbReference type="KEGG" id="prt:AUC31_09260"/>
<keyword evidence="3" id="KW-1185">Reference proteome</keyword>
<dbReference type="InterPro" id="IPR024775">
    <property type="entry name" value="DinB-like"/>
</dbReference>
<evidence type="ECO:0000313" key="3">
    <source>
        <dbReference type="Proteomes" id="UP000067683"/>
    </source>
</evidence>
<proteinExistence type="predicted"/>